<reference evidence="2" key="1">
    <citation type="journal article" date="2020" name="Stud. Mycol.">
        <title>101 Dothideomycetes genomes: a test case for predicting lifestyles and emergence of pathogens.</title>
        <authorList>
            <person name="Haridas S."/>
            <person name="Albert R."/>
            <person name="Binder M."/>
            <person name="Bloem J."/>
            <person name="Labutti K."/>
            <person name="Salamov A."/>
            <person name="Andreopoulos B."/>
            <person name="Baker S."/>
            <person name="Barry K."/>
            <person name="Bills G."/>
            <person name="Bluhm B."/>
            <person name="Cannon C."/>
            <person name="Castanera R."/>
            <person name="Culley D."/>
            <person name="Daum C."/>
            <person name="Ezra D."/>
            <person name="Gonzalez J."/>
            <person name="Henrissat B."/>
            <person name="Kuo A."/>
            <person name="Liang C."/>
            <person name="Lipzen A."/>
            <person name="Lutzoni F."/>
            <person name="Magnuson J."/>
            <person name="Mondo S."/>
            <person name="Nolan M."/>
            <person name="Ohm R."/>
            <person name="Pangilinan J."/>
            <person name="Park H.-J."/>
            <person name="Ramirez L."/>
            <person name="Alfaro M."/>
            <person name="Sun H."/>
            <person name="Tritt A."/>
            <person name="Yoshinaga Y."/>
            <person name="Zwiers L.-H."/>
            <person name="Turgeon B."/>
            <person name="Goodwin S."/>
            <person name="Spatafora J."/>
            <person name="Crous P."/>
            <person name="Grigoriev I."/>
        </authorList>
    </citation>
    <scope>NUCLEOTIDE SEQUENCE</scope>
    <source>
        <strain evidence="2">CBS 133067</strain>
    </source>
</reference>
<dbReference type="Proteomes" id="UP000799772">
    <property type="component" value="Unassembled WGS sequence"/>
</dbReference>
<feature type="compositionally biased region" description="Polar residues" evidence="1">
    <location>
        <begin position="70"/>
        <end position="92"/>
    </location>
</feature>
<sequence>MNSGGPGVDQEEIRRQREVLERLCVATSDNLINVSTARHPSDSAEPSAPAAAHDLPRLFRELFANEEAPSRSSSVTQHNVNISTSRPTSSGAANGDMEEMDEEAFLRAWCKKNGVDLTDDTPAPWEVVNGAEEFDGKLVRSSSMLFAH</sequence>
<dbReference type="AlphaFoldDB" id="A0A9P4IAB7"/>
<feature type="region of interest" description="Disordered" evidence="1">
    <location>
        <begin position="66"/>
        <end position="98"/>
    </location>
</feature>
<evidence type="ECO:0000313" key="3">
    <source>
        <dbReference type="Proteomes" id="UP000799772"/>
    </source>
</evidence>
<organism evidence="2 3">
    <name type="scientific">Rhizodiscina lignyota</name>
    <dbReference type="NCBI Taxonomy" id="1504668"/>
    <lineage>
        <taxon>Eukaryota</taxon>
        <taxon>Fungi</taxon>
        <taxon>Dikarya</taxon>
        <taxon>Ascomycota</taxon>
        <taxon>Pezizomycotina</taxon>
        <taxon>Dothideomycetes</taxon>
        <taxon>Pleosporomycetidae</taxon>
        <taxon>Aulographales</taxon>
        <taxon>Rhizodiscinaceae</taxon>
        <taxon>Rhizodiscina</taxon>
    </lineage>
</organism>
<dbReference type="OrthoDB" id="5299893at2759"/>
<dbReference type="EMBL" id="ML978127">
    <property type="protein sequence ID" value="KAF2098166.1"/>
    <property type="molecule type" value="Genomic_DNA"/>
</dbReference>
<accession>A0A9P4IAB7</accession>
<keyword evidence="3" id="KW-1185">Reference proteome</keyword>
<comment type="caution">
    <text evidence="2">The sequence shown here is derived from an EMBL/GenBank/DDBJ whole genome shotgun (WGS) entry which is preliminary data.</text>
</comment>
<proteinExistence type="predicted"/>
<protein>
    <submittedName>
        <fullName evidence="2">Uncharacterized protein</fullName>
    </submittedName>
</protein>
<name>A0A9P4IAB7_9PEZI</name>
<evidence type="ECO:0000313" key="2">
    <source>
        <dbReference type="EMBL" id="KAF2098166.1"/>
    </source>
</evidence>
<gene>
    <name evidence="2" type="ORF">NA57DRAFT_76959</name>
</gene>
<evidence type="ECO:0000256" key="1">
    <source>
        <dbReference type="SAM" id="MobiDB-lite"/>
    </source>
</evidence>